<dbReference type="PANTHER" id="PTHR33975:SF13">
    <property type="match status" value="1"/>
</dbReference>
<sequence>MVDNPDEPPRKGNRQPDHHHPAPLLAVAAVAAVVSPRATLALSGGSMGGCSSSSSYSSSSSSSSSDSSSSGSSWRSSSSSFSSSWPKKEKVEYADLDATHESVGTAATLSPPMVVLSFWEKFWYSVTVVLGFVDVVLGLLFLIRIISVVKLQVALGGVAAAESFQNDLNKIAERAEGSSPRHAESETISSLRRHKDCCIASSLSIDSWNGHFKKISLEERQKFDEETLSN</sequence>
<reference evidence="4" key="2">
    <citation type="submission" date="2013-12" db="EMBL/GenBank/DDBJ databases">
        <authorList>
            <person name="Yu Y."/>
            <person name="Lee S."/>
            <person name="de Baynast K."/>
            <person name="Wissotski M."/>
            <person name="Liu L."/>
            <person name="Talag J."/>
            <person name="Goicoechea J."/>
            <person name="Angelova A."/>
            <person name="Jetty R."/>
            <person name="Kudrna D."/>
            <person name="Golser W."/>
            <person name="Rivera L."/>
            <person name="Zhang J."/>
            <person name="Wing R."/>
        </authorList>
    </citation>
    <scope>NUCLEOTIDE SEQUENCE</scope>
</reference>
<feature type="region of interest" description="Disordered" evidence="1">
    <location>
        <begin position="42"/>
        <end position="84"/>
    </location>
</feature>
<name>A0A0D9WLT2_9ORYZ</name>
<dbReference type="InterPro" id="IPR010903">
    <property type="entry name" value="DUF1517"/>
</dbReference>
<evidence type="ECO:0000256" key="2">
    <source>
        <dbReference type="SAM" id="Phobius"/>
    </source>
</evidence>
<dbReference type="PANTHER" id="PTHR33975">
    <property type="entry name" value="MYELIN-ASSOCIATED OLIGODENDROCYTE BASIC PROTEIN"/>
    <property type="match status" value="1"/>
</dbReference>
<dbReference type="AlphaFoldDB" id="A0A0D9WLT2"/>
<dbReference type="GO" id="GO:0009507">
    <property type="term" value="C:chloroplast"/>
    <property type="evidence" value="ECO:0007669"/>
    <property type="project" value="TreeGrafter"/>
</dbReference>
<feature type="compositionally biased region" description="Low complexity" evidence="1">
    <location>
        <begin position="49"/>
        <end position="84"/>
    </location>
</feature>
<dbReference type="InterPro" id="IPR053023">
    <property type="entry name" value="FLAP_modulator"/>
</dbReference>
<proteinExistence type="predicted"/>
<evidence type="ECO:0000313" key="4">
    <source>
        <dbReference type="Proteomes" id="UP000032180"/>
    </source>
</evidence>
<reference evidence="3 4" key="1">
    <citation type="submission" date="2012-08" db="EMBL/GenBank/DDBJ databases">
        <title>Oryza genome evolution.</title>
        <authorList>
            <person name="Wing R.A."/>
        </authorList>
    </citation>
    <scope>NUCLEOTIDE SEQUENCE</scope>
</reference>
<dbReference type="Gramene" id="LPERR06G02810.1">
    <property type="protein sequence ID" value="LPERR06G02810.1"/>
    <property type="gene ID" value="LPERR06G02810"/>
</dbReference>
<organism evidence="3 4">
    <name type="scientific">Leersia perrieri</name>
    <dbReference type="NCBI Taxonomy" id="77586"/>
    <lineage>
        <taxon>Eukaryota</taxon>
        <taxon>Viridiplantae</taxon>
        <taxon>Streptophyta</taxon>
        <taxon>Embryophyta</taxon>
        <taxon>Tracheophyta</taxon>
        <taxon>Spermatophyta</taxon>
        <taxon>Magnoliopsida</taxon>
        <taxon>Liliopsida</taxon>
        <taxon>Poales</taxon>
        <taxon>Poaceae</taxon>
        <taxon>BOP clade</taxon>
        <taxon>Oryzoideae</taxon>
        <taxon>Oryzeae</taxon>
        <taxon>Oryzinae</taxon>
        <taxon>Leersia</taxon>
    </lineage>
</organism>
<evidence type="ECO:0000256" key="1">
    <source>
        <dbReference type="SAM" id="MobiDB-lite"/>
    </source>
</evidence>
<accession>A0A0D9WLT2</accession>
<keyword evidence="2" id="KW-0812">Transmembrane</keyword>
<evidence type="ECO:0000313" key="3">
    <source>
        <dbReference type="EnsemblPlants" id="LPERR06G02810.1"/>
    </source>
</evidence>
<reference evidence="3" key="3">
    <citation type="submission" date="2015-04" db="UniProtKB">
        <authorList>
            <consortium name="EnsemblPlants"/>
        </authorList>
    </citation>
    <scope>IDENTIFICATION</scope>
</reference>
<dbReference type="HOGENOM" id="CLU_1206325_0_0_1"/>
<protein>
    <submittedName>
        <fullName evidence="3">Uncharacterized protein</fullName>
    </submittedName>
</protein>
<feature type="compositionally biased region" description="Basic and acidic residues" evidence="1">
    <location>
        <begin position="7"/>
        <end position="20"/>
    </location>
</feature>
<keyword evidence="2" id="KW-0472">Membrane</keyword>
<feature type="region of interest" description="Disordered" evidence="1">
    <location>
        <begin position="1"/>
        <end position="24"/>
    </location>
</feature>
<keyword evidence="2" id="KW-1133">Transmembrane helix</keyword>
<dbReference type="EnsemblPlants" id="LPERR06G02810.1">
    <property type="protein sequence ID" value="LPERR06G02810.1"/>
    <property type="gene ID" value="LPERR06G02810"/>
</dbReference>
<dbReference type="Proteomes" id="UP000032180">
    <property type="component" value="Chromosome 6"/>
</dbReference>
<dbReference type="STRING" id="77586.A0A0D9WLT2"/>
<feature type="transmembrane region" description="Helical" evidence="2">
    <location>
        <begin position="122"/>
        <end position="143"/>
    </location>
</feature>
<dbReference type="Pfam" id="PF07466">
    <property type="entry name" value="DUF1517"/>
    <property type="match status" value="1"/>
</dbReference>
<keyword evidence="4" id="KW-1185">Reference proteome</keyword>